<dbReference type="EMBL" id="CP013234">
    <property type="protein sequence ID" value="AMP06909.1"/>
    <property type="molecule type" value="Genomic_DNA"/>
</dbReference>
<name>A0A127QA18_9BURK</name>
<reference evidence="3 4" key="1">
    <citation type="submission" date="2015-11" db="EMBL/GenBank/DDBJ databases">
        <title>Exploring the genomic traits of fungus-feeding bacterial genus Collimonas.</title>
        <authorList>
            <person name="Song C."/>
            <person name="Schmidt R."/>
            <person name="de Jager V."/>
            <person name="Krzyzanowska D."/>
            <person name="Jongedijk E."/>
            <person name="Cankar K."/>
            <person name="Beekwilder J."/>
            <person name="van Veen A."/>
            <person name="de Boer W."/>
            <person name="van Veen J.A."/>
            <person name="Garbeva P."/>
        </authorList>
    </citation>
    <scope>NUCLEOTIDE SEQUENCE [LARGE SCALE GENOMIC DNA]</scope>
    <source>
        <strain evidence="2 4">Ter291</strain>
        <strain evidence="1 3">Ter91</strain>
    </source>
</reference>
<dbReference type="PATRIC" id="fig|279113.10.peg.4505"/>
<dbReference type="Proteomes" id="UP000074914">
    <property type="component" value="Chromosome"/>
</dbReference>
<dbReference type="EMBL" id="CP013236">
    <property type="protein sequence ID" value="AMP16747.1"/>
    <property type="molecule type" value="Genomic_DNA"/>
</dbReference>
<organism evidence="1 3">
    <name type="scientific">Collimonas pratensis</name>
    <dbReference type="NCBI Taxonomy" id="279113"/>
    <lineage>
        <taxon>Bacteria</taxon>
        <taxon>Pseudomonadati</taxon>
        <taxon>Pseudomonadota</taxon>
        <taxon>Betaproteobacteria</taxon>
        <taxon>Burkholderiales</taxon>
        <taxon>Oxalobacteraceae</taxon>
        <taxon>Collimonas</taxon>
    </lineage>
</organism>
<gene>
    <name evidence="2" type="ORF">CPter291_4522</name>
    <name evidence="1" type="ORF">CPter91_4603</name>
</gene>
<evidence type="ECO:0000313" key="3">
    <source>
        <dbReference type="Proteomes" id="UP000074561"/>
    </source>
</evidence>
<dbReference type="Proteomes" id="UP000074561">
    <property type="component" value="Chromosome"/>
</dbReference>
<evidence type="ECO:0000313" key="2">
    <source>
        <dbReference type="EMBL" id="AMP16747.1"/>
    </source>
</evidence>
<accession>A0A127QA18</accession>
<evidence type="ECO:0000313" key="1">
    <source>
        <dbReference type="EMBL" id="AMP06909.1"/>
    </source>
</evidence>
<keyword evidence="4" id="KW-1185">Reference proteome</keyword>
<evidence type="ECO:0000313" key="4">
    <source>
        <dbReference type="Proteomes" id="UP000074914"/>
    </source>
</evidence>
<protein>
    <submittedName>
        <fullName evidence="1">Uncharacterized protein</fullName>
    </submittedName>
</protein>
<dbReference type="STRING" id="279113.CPter91_4603"/>
<dbReference type="AlphaFoldDB" id="A0A127QA18"/>
<proteinExistence type="predicted"/>
<sequence length="47" mass="5879">MPEKPELPLPRAKIMRLYLRFEQHFAGNWQIALECWFYRRFNIDQPK</sequence>
<dbReference type="KEGG" id="cpra:CPter91_4603"/>